<feature type="binding site" evidence="8">
    <location>
        <position position="195"/>
    </location>
    <ligand>
        <name>Zn(2+)</name>
        <dbReference type="ChEBI" id="CHEBI:29105"/>
        <label>1</label>
    </ligand>
</feature>
<evidence type="ECO:0000256" key="5">
    <source>
        <dbReference type="ARBA" id="ARBA00022801"/>
    </source>
</evidence>
<dbReference type="InterPro" id="IPR051464">
    <property type="entry name" value="Peptidase_M42_aminopept"/>
</dbReference>
<dbReference type="GO" id="GO:0046872">
    <property type="term" value="F:metal ion binding"/>
    <property type="evidence" value="ECO:0007669"/>
    <property type="project" value="UniProtKB-UniRule"/>
</dbReference>
<dbReference type="EMBL" id="DVOG01000054">
    <property type="protein sequence ID" value="HIV03912.1"/>
    <property type="molecule type" value="Genomic_DNA"/>
</dbReference>
<dbReference type="InterPro" id="IPR023367">
    <property type="entry name" value="Peptidase_M42_dom2"/>
</dbReference>
<evidence type="ECO:0000256" key="8">
    <source>
        <dbReference type="PIRSR" id="PIRSR001123-2"/>
    </source>
</evidence>
<evidence type="ECO:0000256" key="2">
    <source>
        <dbReference type="ARBA" id="ARBA00022438"/>
    </source>
</evidence>
<dbReference type="PANTHER" id="PTHR32481:SF20">
    <property type="entry name" value="AMINOPEPTIDASE YSDC"/>
    <property type="match status" value="1"/>
</dbReference>
<evidence type="ECO:0000256" key="3">
    <source>
        <dbReference type="ARBA" id="ARBA00022670"/>
    </source>
</evidence>
<dbReference type="GO" id="GO:0004177">
    <property type="term" value="F:aminopeptidase activity"/>
    <property type="evidence" value="ECO:0007669"/>
    <property type="project" value="UniProtKB-UniRule"/>
</dbReference>
<dbReference type="Gene3D" id="2.40.30.40">
    <property type="entry name" value="Peptidase M42, domain 2"/>
    <property type="match status" value="1"/>
</dbReference>
<evidence type="ECO:0000256" key="7">
    <source>
        <dbReference type="PIRSR" id="PIRSR001123-1"/>
    </source>
</evidence>
<feature type="active site" description="Proton acceptor" evidence="7">
    <location>
        <position position="228"/>
    </location>
</feature>
<dbReference type="Pfam" id="PF05343">
    <property type="entry name" value="Peptidase_M42"/>
    <property type="match status" value="1"/>
</dbReference>
<dbReference type="Proteomes" id="UP000886812">
    <property type="component" value="Unassembled WGS sequence"/>
</dbReference>
<organism evidence="10 11">
    <name type="scientific">Candidatus Spyradosoma merdigallinarum</name>
    <dbReference type="NCBI Taxonomy" id="2840950"/>
    <lineage>
        <taxon>Bacteria</taxon>
        <taxon>Pseudomonadati</taxon>
        <taxon>Verrucomicrobiota</taxon>
        <taxon>Opitutia</taxon>
        <taxon>Opitutia incertae sedis</taxon>
        <taxon>Candidatus Spyradosoma</taxon>
    </lineage>
</organism>
<accession>A0A9D1T1B1</accession>
<comment type="similarity">
    <text evidence="1 6">Belongs to the peptidase M42 family.</text>
</comment>
<proteinExistence type="inferred from homology"/>
<comment type="caution">
    <text evidence="10">The sequence shown here is derived from an EMBL/GenBank/DDBJ whole genome shotgun (WGS) entry which is preliminary data.</text>
</comment>
<dbReference type="SUPFAM" id="SSF101821">
    <property type="entry name" value="Aminopeptidase/glucanase lid domain"/>
    <property type="match status" value="1"/>
</dbReference>
<dbReference type="InterPro" id="IPR008007">
    <property type="entry name" value="Peptidase_M42"/>
</dbReference>
<sequence>MPKKTSANKEKTSAPKKAKPFPVPSFLRELLDAKAPTGHEFEAQAVCDKFVKNYADEYRGDVLGNRIATLNPKAKTSVMFAGHIDELGLQISYVDDRGFLYFNLLGGHDLIIPSGRRVLILSKKGVVRGVTGKRAVHLLSAAERAKVPETHEMWIDIGARSREEALARVDIGDPAVYDEALEILDGSVAVARAFDDRAGCYVAMEAFRRLARIEKLGVRVDAVATTQEEIGTRGAQTAAQDLNPTVGIAIDVTHATDHPDADNRKFGRVSLSGGPVICRGPNINPLVFDKLVAAAKRIGVPYQLEADARPTGTDARVIQMANGGVAAGLISVPLRYMHTPGEVVDLAVVDQCVQLLVAFTTSVEPGESFAW</sequence>
<comment type="cofactor">
    <cofactor evidence="8">
        <name>a divalent metal cation</name>
        <dbReference type="ChEBI" id="CHEBI:60240"/>
    </cofactor>
    <text evidence="8">Binds 2 divalent metal cations per subunit.</text>
</comment>
<evidence type="ECO:0000256" key="1">
    <source>
        <dbReference type="ARBA" id="ARBA00006272"/>
    </source>
</evidence>
<keyword evidence="2" id="KW-0031">Aminopeptidase</keyword>
<feature type="binding site" evidence="8">
    <location>
        <position position="338"/>
    </location>
    <ligand>
        <name>Zn(2+)</name>
        <dbReference type="ChEBI" id="CHEBI:29105"/>
        <label>2</label>
    </ligand>
</feature>
<reference evidence="10" key="2">
    <citation type="journal article" date="2021" name="PeerJ">
        <title>Extensive microbial diversity within the chicken gut microbiome revealed by metagenomics and culture.</title>
        <authorList>
            <person name="Gilroy R."/>
            <person name="Ravi A."/>
            <person name="Getino M."/>
            <person name="Pursley I."/>
            <person name="Horton D.L."/>
            <person name="Alikhan N.F."/>
            <person name="Baker D."/>
            <person name="Gharbi K."/>
            <person name="Hall N."/>
            <person name="Watson M."/>
            <person name="Adriaenssens E.M."/>
            <person name="Foster-Nyarko E."/>
            <person name="Jarju S."/>
            <person name="Secka A."/>
            <person name="Antonio M."/>
            <person name="Oren A."/>
            <person name="Chaudhuri R.R."/>
            <person name="La Ragione R."/>
            <person name="Hildebrand F."/>
            <person name="Pallen M.J."/>
        </authorList>
    </citation>
    <scope>NUCLEOTIDE SEQUENCE</scope>
    <source>
        <strain evidence="10">10669</strain>
    </source>
</reference>
<name>A0A9D1T1B1_9BACT</name>
<protein>
    <submittedName>
        <fullName evidence="10">M20/M25/M40 family metallo-hydrolase</fullName>
    </submittedName>
</protein>
<feature type="region of interest" description="Disordered" evidence="9">
    <location>
        <begin position="1"/>
        <end position="21"/>
    </location>
</feature>
<dbReference type="AlphaFoldDB" id="A0A9D1T1B1"/>
<keyword evidence="4 8" id="KW-0479">Metal-binding</keyword>
<dbReference type="PIRSF" id="PIRSF001123">
    <property type="entry name" value="PepA_GA"/>
    <property type="match status" value="1"/>
</dbReference>
<feature type="binding site" evidence="8">
    <location>
        <position position="251"/>
    </location>
    <ligand>
        <name>Zn(2+)</name>
        <dbReference type="ChEBI" id="CHEBI:29105"/>
        <label>1</label>
    </ligand>
</feature>
<feature type="binding site" evidence="8">
    <location>
        <position position="195"/>
    </location>
    <ligand>
        <name>Zn(2+)</name>
        <dbReference type="ChEBI" id="CHEBI:29105"/>
        <label>2</label>
    </ligand>
</feature>
<dbReference type="Gene3D" id="3.40.630.10">
    <property type="entry name" value="Zn peptidases"/>
    <property type="match status" value="1"/>
</dbReference>
<evidence type="ECO:0000313" key="11">
    <source>
        <dbReference type="Proteomes" id="UP000886812"/>
    </source>
</evidence>
<dbReference type="SUPFAM" id="SSF53187">
    <property type="entry name" value="Zn-dependent exopeptidases"/>
    <property type="match status" value="1"/>
</dbReference>
<reference evidence="10" key="1">
    <citation type="submission" date="2020-10" db="EMBL/GenBank/DDBJ databases">
        <authorList>
            <person name="Gilroy R."/>
        </authorList>
    </citation>
    <scope>NUCLEOTIDE SEQUENCE</scope>
    <source>
        <strain evidence="10">10669</strain>
    </source>
</reference>
<evidence type="ECO:0000313" key="10">
    <source>
        <dbReference type="EMBL" id="HIV03912.1"/>
    </source>
</evidence>
<feature type="binding site" evidence="8">
    <location>
        <position position="83"/>
    </location>
    <ligand>
        <name>Zn(2+)</name>
        <dbReference type="ChEBI" id="CHEBI:29105"/>
        <label>1</label>
    </ligand>
</feature>
<evidence type="ECO:0000256" key="4">
    <source>
        <dbReference type="ARBA" id="ARBA00022723"/>
    </source>
</evidence>
<dbReference type="PANTHER" id="PTHR32481">
    <property type="entry name" value="AMINOPEPTIDASE"/>
    <property type="match status" value="1"/>
</dbReference>
<gene>
    <name evidence="10" type="ORF">IAC75_02040</name>
</gene>
<keyword evidence="3" id="KW-0645">Protease</keyword>
<keyword evidence="5" id="KW-0378">Hydrolase</keyword>
<feature type="binding site" evidence="8">
    <location>
        <position position="229"/>
    </location>
    <ligand>
        <name>Zn(2+)</name>
        <dbReference type="ChEBI" id="CHEBI:29105"/>
        <label>2</label>
    </ligand>
</feature>
<dbReference type="GO" id="GO:0006508">
    <property type="term" value="P:proteolysis"/>
    <property type="evidence" value="ECO:0007669"/>
    <property type="project" value="UniProtKB-KW"/>
</dbReference>
<evidence type="ECO:0000256" key="9">
    <source>
        <dbReference type="SAM" id="MobiDB-lite"/>
    </source>
</evidence>
<evidence type="ECO:0000256" key="6">
    <source>
        <dbReference type="PIRNR" id="PIRNR001123"/>
    </source>
</evidence>